<dbReference type="GO" id="GO:0016651">
    <property type="term" value="F:oxidoreductase activity, acting on NAD(P)H"/>
    <property type="evidence" value="ECO:0007669"/>
    <property type="project" value="InterPro"/>
</dbReference>
<dbReference type="AlphaFoldDB" id="A0A0N1HCT3"/>
<evidence type="ECO:0000256" key="2">
    <source>
        <dbReference type="ARBA" id="ARBA00023002"/>
    </source>
</evidence>
<accession>A0A0N1HCT3</accession>
<name>A0A0N1HCT3_9EURO</name>
<sequence>MPTNKAAIIPSSGVRPLQLITRPYPSPTAGTLVVRTHALAINPLDHLIQTQGTALIDLAGVVQEIGAGVTRFKVGDRVVAHATGTDKERNDPAMGAFQEFVVVQEIMCCPVPENMSFEQAAVVPMGVSTAAAGLWQDDMLKLKPPSAKSPGFTQTDAAKRIVLITGGASSVALTPSNLPLQLATRS</sequence>
<proteinExistence type="inferred from homology"/>
<reference evidence="4 5" key="1">
    <citation type="submission" date="2015-06" db="EMBL/GenBank/DDBJ databases">
        <title>Draft genome of the ant-associated black yeast Phialophora attae CBS 131958.</title>
        <authorList>
            <person name="Moreno L.F."/>
            <person name="Stielow B.J."/>
            <person name="de Hoog S."/>
            <person name="Vicente V.A."/>
            <person name="Weiss V.A."/>
            <person name="de Vries M."/>
            <person name="Cruz L.M."/>
            <person name="Souza E.M."/>
        </authorList>
    </citation>
    <scope>NUCLEOTIDE SEQUENCE [LARGE SCALE GENOMIC DNA]</scope>
    <source>
        <strain evidence="4 5">CBS 131958</strain>
    </source>
</reference>
<comment type="caution">
    <text evidence="4">The sequence shown here is derived from an EMBL/GenBank/DDBJ whole genome shotgun (WGS) entry which is preliminary data.</text>
</comment>
<keyword evidence="2" id="KW-0560">Oxidoreductase</keyword>
<dbReference type="RefSeq" id="XP_018002216.1">
    <property type="nucleotide sequence ID" value="XM_018150251.1"/>
</dbReference>
<dbReference type="STRING" id="1664694.A0A0N1HCT3"/>
<dbReference type="InterPro" id="IPR013154">
    <property type="entry name" value="ADH-like_N"/>
</dbReference>
<dbReference type="Proteomes" id="UP000038010">
    <property type="component" value="Unassembled WGS sequence"/>
</dbReference>
<dbReference type="GeneID" id="28742131"/>
<dbReference type="Pfam" id="PF08240">
    <property type="entry name" value="ADH_N"/>
    <property type="match status" value="1"/>
</dbReference>
<comment type="similarity">
    <text evidence="1">Belongs to the zinc-containing alcohol dehydrogenase family.</text>
</comment>
<dbReference type="InterPro" id="IPR047122">
    <property type="entry name" value="Trans-enoyl_RdTase-like"/>
</dbReference>
<dbReference type="Gene3D" id="3.40.50.720">
    <property type="entry name" value="NAD(P)-binding Rossmann-like Domain"/>
    <property type="match status" value="1"/>
</dbReference>
<keyword evidence="5" id="KW-1185">Reference proteome</keyword>
<dbReference type="InterPro" id="IPR011032">
    <property type="entry name" value="GroES-like_sf"/>
</dbReference>
<evidence type="ECO:0000313" key="5">
    <source>
        <dbReference type="Proteomes" id="UP000038010"/>
    </source>
</evidence>
<dbReference type="VEuPathDB" id="FungiDB:AB675_9693"/>
<dbReference type="Gene3D" id="3.90.180.10">
    <property type="entry name" value="Medium-chain alcohol dehydrogenases, catalytic domain"/>
    <property type="match status" value="1"/>
</dbReference>
<evidence type="ECO:0000259" key="3">
    <source>
        <dbReference type="Pfam" id="PF08240"/>
    </source>
</evidence>
<protein>
    <submittedName>
        <fullName evidence="4">Zinc-binding alcohol dehydrogenase domain-containing protein cipB</fullName>
    </submittedName>
</protein>
<dbReference type="PANTHER" id="PTHR45348">
    <property type="entry name" value="HYPOTHETICAL OXIDOREDUCTASE (EUROFUNG)"/>
    <property type="match status" value="1"/>
</dbReference>
<gene>
    <name evidence="4" type="ORF">AB675_9693</name>
</gene>
<dbReference type="OrthoDB" id="48317at2759"/>
<feature type="domain" description="Alcohol dehydrogenase-like N-terminal" evidence="3">
    <location>
        <begin position="29"/>
        <end position="113"/>
    </location>
</feature>
<dbReference type="PANTHER" id="PTHR45348:SF2">
    <property type="entry name" value="ZINC-TYPE ALCOHOL DEHYDROGENASE-LIKE PROTEIN C2E1P3.01"/>
    <property type="match status" value="1"/>
</dbReference>
<evidence type="ECO:0000256" key="1">
    <source>
        <dbReference type="ARBA" id="ARBA00008072"/>
    </source>
</evidence>
<dbReference type="SUPFAM" id="SSF50129">
    <property type="entry name" value="GroES-like"/>
    <property type="match status" value="1"/>
</dbReference>
<evidence type="ECO:0000313" key="4">
    <source>
        <dbReference type="EMBL" id="KPI42253.1"/>
    </source>
</evidence>
<dbReference type="EMBL" id="LFJN01000007">
    <property type="protein sequence ID" value="KPI42253.1"/>
    <property type="molecule type" value="Genomic_DNA"/>
</dbReference>
<organism evidence="4 5">
    <name type="scientific">Cyphellophora attinorum</name>
    <dbReference type="NCBI Taxonomy" id="1664694"/>
    <lineage>
        <taxon>Eukaryota</taxon>
        <taxon>Fungi</taxon>
        <taxon>Dikarya</taxon>
        <taxon>Ascomycota</taxon>
        <taxon>Pezizomycotina</taxon>
        <taxon>Eurotiomycetes</taxon>
        <taxon>Chaetothyriomycetidae</taxon>
        <taxon>Chaetothyriales</taxon>
        <taxon>Cyphellophoraceae</taxon>
        <taxon>Cyphellophora</taxon>
    </lineage>
</organism>